<dbReference type="AlphaFoldDB" id="A0A8H3H0M5"/>
<dbReference type="Gene3D" id="3.20.20.210">
    <property type="match status" value="1"/>
</dbReference>
<comment type="caution">
    <text evidence="2">The sequence shown here is derived from an EMBL/GenBank/DDBJ whole genome shotgun (WGS) entry which is preliminary data.</text>
</comment>
<evidence type="ECO:0000259" key="1">
    <source>
        <dbReference type="Pfam" id="PF01717"/>
    </source>
</evidence>
<evidence type="ECO:0000313" key="3">
    <source>
        <dbReference type="Proteomes" id="UP000663853"/>
    </source>
</evidence>
<dbReference type="Proteomes" id="UP000663853">
    <property type="component" value="Unassembled WGS sequence"/>
</dbReference>
<dbReference type="GO" id="GO:0003871">
    <property type="term" value="F:5-methyltetrahydropteroyltriglutamate-homocysteine S-methyltransferase activity"/>
    <property type="evidence" value="ECO:0007669"/>
    <property type="project" value="InterPro"/>
</dbReference>
<name>A0A8H3H0M5_9AGAM</name>
<dbReference type="GO" id="GO:0009086">
    <property type="term" value="P:methionine biosynthetic process"/>
    <property type="evidence" value="ECO:0007669"/>
    <property type="project" value="InterPro"/>
</dbReference>
<sequence length="100" mass="10810">MASEPDPRRVYEIIRDQSPSDTVIFIGVTDPTNPVVETPEQVRDLILQAAEFIPADRLGATDDCGFSPFADDNSMSRETAFAKISARIKGAALASELLGL</sequence>
<feature type="domain" description="Cobalamin-independent methionine synthase MetE C-terminal/archaeal" evidence="1">
    <location>
        <begin position="12"/>
        <end position="67"/>
    </location>
</feature>
<protein>
    <recommendedName>
        <fullName evidence="1">Cobalamin-independent methionine synthase MetE C-terminal/archaeal domain-containing protein</fullName>
    </recommendedName>
</protein>
<proteinExistence type="predicted"/>
<dbReference type="GO" id="GO:0008270">
    <property type="term" value="F:zinc ion binding"/>
    <property type="evidence" value="ECO:0007669"/>
    <property type="project" value="InterPro"/>
</dbReference>
<dbReference type="SUPFAM" id="SSF51726">
    <property type="entry name" value="UROD/MetE-like"/>
    <property type="match status" value="1"/>
</dbReference>
<evidence type="ECO:0000313" key="2">
    <source>
        <dbReference type="EMBL" id="CAE6475192.1"/>
    </source>
</evidence>
<dbReference type="InterPro" id="IPR038071">
    <property type="entry name" value="UROD/MetE-like_sf"/>
</dbReference>
<gene>
    <name evidence="2" type="ORF">RDB_LOCUS80186</name>
</gene>
<dbReference type="EMBL" id="CAJMXA010002065">
    <property type="protein sequence ID" value="CAE6475192.1"/>
    <property type="molecule type" value="Genomic_DNA"/>
</dbReference>
<accession>A0A8H3H0M5</accession>
<dbReference type="Pfam" id="PF01717">
    <property type="entry name" value="Meth_synt_2"/>
    <property type="match status" value="1"/>
</dbReference>
<organism evidence="2 3">
    <name type="scientific">Rhizoctonia solani</name>
    <dbReference type="NCBI Taxonomy" id="456999"/>
    <lineage>
        <taxon>Eukaryota</taxon>
        <taxon>Fungi</taxon>
        <taxon>Dikarya</taxon>
        <taxon>Basidiomycota</taxon>
        <taxon>Agaricomycotina</taxon>
        <taxon>Agaricomycetes</taxon>
        <taxon>Cantharellales</taxon>
        <taxon>Ceratobasidiaceae</taxon>
        <taxon>Rhizoctonia</taxon>
    </lineage>
</organism>
<reference evidence="2" key="1">
    <citation type="submission" date="2021-01" db="EMBL/GenBank/DDBJ databases">
        <authorList>
            <person name="Kaushik A."/>
        </authorList>
    </citation>
    <scope>NUCLEOTIDE SEQUENCE</scope>
    <source>
        <strain evidence="2">AG6-10EEA</strain>
    </source>
</reference>
<dbReference type="InterPro" id="IPR002629">
    <property type="entry name" value="Met_Synth_C/arc"/>
</dbReference>